<dbReference type="EC" id="2.7.1.11" evidence="15"/>
<comment type="function">
    <text evidence="2 15">Catalyzes the phosphorylation of D-fructose 6-phosphate to fructose 1,6-bisphosphate by ATP, the first committing step of glycolysis.</text>
</comment>
<feature type="binding site" evidence="15">
    <location>
        <position position="11"/>
    </location>
    <ligand>
        <name>ATP</name>
        <dbReference type="ChEBI" id="CHEBI:30616"/>
    </ligand>
</feature>
<dbReference type="InterPro" id="IPR012828">
    <property type="entry name" value="PFKA_ATP_prok"/>
</dbReference>
<comment type="pathway">
    <text evidence="4 15">Carbohydrate degradation; glycolysis; D-glyceraldehyde 3-phosphate and glycerone phosphate from D-glucose: step 3/4.</text>
</comment>
<dbReference type="Proteomes" id="UP000250200">
    <property type="component" value="Unassembled WGS sequence"/>
</dbReference>
<keyword evidence="9 15" id="KW-0547">Nucleotide-binding</keyword>
<feature type="binding site" description="in other chain" evidence="15">
    <location>
        <position position="222"/>
    </location>
    <ligand>
        <name>substrate</name>
        <note>ligand shared between dimeric partners</note>
    </ligand>
</feature>
<evidence type="ECO:0000256" key="4">
    <source>
        <dbReference type="ARBA" id="ARBA00004679"/>
    </source>
</evidence>
<dbReference type="GO" id="GO:0042802">
    <property type="term" value="F:identical protein binding"/>
    <property type="evidence" value="ECO:0007669"/>
    <property type="project" value="TreeGrafter"/>
</dbReference>
<feature type="binding site" description="in other chain" evidence="15">
    <location>
        <begin position="213"/>
        <end position="215"/>
    </location>
    <ligand>
        <name>ADP</name>
        <dbReference type="ChEBI" id="CHEBI:456216"/>
        <note>allosteric activator; ligand shared between dimeric partners</note>
    </ligand>
</feature>
<dbReference type="InterPro" id="IPR022953">
    <property type="entry name" value="ATP_PFK"/>
</dbReference>
<dbReference type="Gene3D" id="3.40.50.450">
    <property type="match status" value="1"/>
</dbReference>
<dbReference type="InterPro" id="IPR035966">
    <property type="entry name" value="PKF_sf"/>
</dbReference>
<evidence type="ECO:0000256" key="2">
    <source>
        <dbReference type="ARBA" id="ARBA00002659"/>
    </source>
</evidence>
<keyword evidence="11 15" id="KW-0067">ATP-binding</keyword>
<evidence type="ECO:0000313" key="17">
    <source>
        <dbReference type="EMBL" id="SQA19266.1"/>
    </source>
</evidence>
<keyword evidence="10 15" id="KW-0418">Kinase</keyword>
<dbReference type="PANTHER" id="PTHR13697">
    <property type="entry name" value="PHOSPHOFRUCTOKINASE"/>
    <property type="match status" value="1"/>
</dbReference>
<dbReference type="GO" id="GO:0005524">
    <property type="term" value="F:ATP binding"/>
    <property type="evidence" value="ECO:0007669"/>
    <property type="project" value="UniProtKB-UniRule"/>
</dbReference>
<dbReference type="GO" id="GO:0070095">
    <property type="term" value="F:fructose-6-phosphate binding"/>
    <property type="evidence" value="ECO:0007669"/>
    <property type="project" value="TreeGrafter"/>
</dbReference>
<dbReference type="PANTHER" id="PTHR13697:SF4">
    <property type="entry name" value="ATP-DEPENDENT 6-PHOSPHOFRUCTOKINASE"/>
    <property type="match status" value="1"/>
</dbReference>
<evidence type="ECO:0000256" key="11">
    <source>
        <dbReference type="ARBA" id="ARBA00022840"/>
    </source>
</evidence>
<evidence type="ECO:0000256" key="8">
    <source>
        <dbReference type="ARBA" id="ARBA00022723"/>
    </source>
</evidence>
<dbReference type="GO" id="GO:0030388">
    <property type="term" value="P:fructose 1,6-bisphosphate metabolic process"/>
    <property type="evidence" value="ECO:0007669"/>
    <property type="project" value="TreeGrafter"/>
</dbReference>
<accession>A0A7Z7KCI2</accession>
<reference evidence="17 18" key="1">
    <citation type="submission" date="2018-06" db="EMBL/GenBank/DDBJ databases">
        <authorList>
            <consortium name="Pathogen Informatics"/>
            <person name="Doyle S."/>
        </authorList>
    </citation>
    <scope>NUCLEOTIDE SEQUENCE [LARGE SCALE GENOMIC DNA]</scope>
    <source>
        <strain evidence="17 18">NCTC8181</strain>
    </source>
</reference>
<feature type="binding site" description="in other chain" evidence="15">
    <location>
        <begin position="125"/>
        <end position="127"/>
    </location>
    <ligand>
        <name>substrate</name>
        <note>ligand shared between dimeric partners</note>
    </ligand>
</feature>
<evidence type="ECO:0000256" key="5">
    <source>
        <dbReference type="ARBA" id="ARBA00022490"/>
    </source>
</evidence>
<comment type="similarity">
    <text evidence="15">Belongs to the phosphofructokinase type A (PFKA) family. ATP-dependent PFK group I subfamily. Prokaryotic clade 'B1' sub-subfamily.</text>
</comment>
<dbReference type="InterPro" id="IPR015912">
    <property type="entry name" value="Phosphofructokinase_CS"/>
</dbReference>
<dbReference type="Pfam" id="PF00365">
    <property type="entry name" value="PFK"/>
    <property type="match status" value="1"/>
</dbReference>
<dbReference type="AlphaFoldDB" id="A0A7Z7KCI2"/>
<feature type="binding site" description="in other chain" evidence="15">
    <location>
        <begin position="169"/>
        <end position="171"/>
    </location>
    <ligand>
        <name>substrate</name>
        <note>ligand shared between dimeric partners</note>
    </ligand>
</feature>
<evidence type="ECO:0000256" key="10">
    <source>
        <dbReference type="ARBA" id="ARBA00022777"/>
    </source>
</evidence>
<dbReference type="PROSITE" id="PS00433">
    <property type="entry name" value="PHOSPHOFRUCTOKINASE"/>
    <property type="match status" value="1"/>
</dbReference>
<keyword evidence="6 15" id="KW-0021">Allosteric enzyme</keyword>
<feature type="binding site" evidence="15">
    <location>
        <position position="162"/>
    </location>
    <ligand>
        <name>substrate</name>
        <note>ligand shared between dimeric partners</note>
    </ligand>
</feature>
<dbReference type="GO" id="GO:0005945">
    <property type="term" value="C:6-phosphofructokinase complex"/>
    <property type="evidence" value="ECO:0007669"/>
    <property type="project" value="TreeGrafter"/>
</dbReference>
<sequence length="340" mass="35996">MKRIAVLTSGGDAPGMNAAIRAVVRKAISEGMEVYGINQGYYGMVTGDIFPLDANSVGDTINRGGTFLRSARYPEFAELEGQLKGIEQLKKHGIEGVVVIGGDGSYHGAMRLTEHGFPAVGLPGTIDNDIVGTDYTIGFDTAVATAVENLDRLRDTSASHNRTFVVEVMGRNAGDIALWSGIAAGADQIIVPEEEFNIDEVVSNVRAGYAAGKHHQIIVLAEGVMSGDEFAKTMKAAGDDSDLRVTNLGHLLRGGNPTARDRVLASRMGAYAVQLLKEGRGGLAVGVHNEEMVESPILGLAEEGALFSLTDEGKIVVNNPHKADLRLAALNRDLANQSSK</sequence>
<comment type="activity regulation">
    <text evidence="15">Allosterically activated by ADP and other diphosphonucleosides, and allosterically inhibited by phosphoenolpyruvate.</text>
</comment>
<feature type="binding site" evidence="15">
    <location>
        <begin position="102"/>
        <end position="105"/>
    </location>
    <ligand>
        <name>ATP</name>
        <dbReference type="ChEBI" id="CHEBI:30616"/>
    </ligand>
</feature>
<dbReference type="GO" id="GO:0046872">
    <property type="term" value="F:metal ion binding"/>
    <property type="evidence" value="ECO:0007669"/>
    <property type="project" value="UniProtKB-KW"/>
</dbReference>
<dbReference type="GO" id="GO:0048029">
    <property type="term" value="F:monosaccharide binding"/>
    <property type="evidence" value="ECO:0007669"/>
    <property type="project" value="TreeGrafter"/>
</dbReference>
<organism evidence="17 18">
    <name type="scientific">Streptococcus agalactiae</name>
    <dbReference type="NCBI Taxonomy" id="1311"/>
    <lineage>
        <taxon>Bacteria</taxon>
        <taxon>Bacillati</taxon>
        <taxon>Bacillota</taxon>
        <taxon>Bacilli</taxon>
        <taxon>Lactobacillales</taxon>
        <taxon>Streptococcaceae</taxon>
        <taxon>Streptococcus</taxon>
    </lineage>
</organism>
<evidence type="ECO:0000256" key="9">
    <source>
        <dbReference type="ARBA" id="ARBA00022741"/>
    </source>
</evidence>
<feature type="domain" description="Phosphofructokinase" evidence="16">
    <location>
        <begin position="3"/>
        <end position="276"/>
    </location>
</feature>
<comment type="subunit">
    <text evidence="15">Homotetramer.</text>
</comment>
<keyword evidence="13 15" id="KW-0324">Glycolysis</keyword>
<feature type="binding site" evidence="15">
    <location>
        <begin position="72"/>
        <end position="73"/>
    </location>
    <ligand>
        <name>ATP</name>
        <dbReference type="ChEBI" id="CHEBI:30616"/>
    </ligand>
</feature>
<dbReference type="GO" id="GO:0061621">
    <property type="term" value="P:canonical glycolysis"/>
    <property type="evidence" value="ECO:0007669"/>
    <property type="project" value="TreeGrafter"/>
</dbReference>
<dbReference type="NCBIfam" id="TIGR02482">
    <property type="entry name" value="PFKA_ATP"/>
    <property type="match status" value="1"/>
</dbReference>
<comment type="subcellular location">
    <subcellularLocation>
        <location evidence="3 15">Cytoplasm</location>
    </subcellularLocation>
</comment>
<evidence type="ECO:0000313" key="18">
    <source>
        <dbReference type="Proteomes" id="UP000250200"/>
    </source>
</evidence>
<dbReference type="EMBL" id="UAVB01000001">
    <property type="protein sequence ID" value="SQA19266.1"/>
    <property type="molecule type" value="Genomic_DNA"/>
</dbReference>
<feature type="binding site" description="in other chain" evidence="15">
    <location>
        <position position="154"/>
    </location>
    <ligand>
        <name>ADP</name>
        <dbReference type="ChEBI" id="CHEBI:456216"/>
        <note>allosteric activator; ligand shared between dimeric partners</note>
    </ligand>
</feature>
<dbReference type="RefSeq" id="WP_000820828.1">
    <property type="nucleotide sequence ID" value="NZ_UAVB01000001.1"/>
</dbReference>
<dbReference type="GO" id="GO:0006002">
    <property type="term" value="P:fructose 6-phosphate metabolic process"/>
    <property type="evidence" value="ECO:0007669"/>
    <property type="project" value="UniProtKB-UniRule"/>
</dbReference>
<feature type="binding site" description="in other chain" evidence="15">
    <location>
        <begin position="185"/>
        <end position="187"/>
    </location>
    <ligand>
        <name>ADP</name>
        <dbReference type="ChEBI" id="CHEBI:456216"/>
        <note>allosteric activator; ligand shared between dimeric partners</note>
    </ligand>
</feature>
<name>A0A7Z7KCI2_STRAG</name>
<feature type="binding site" evidence="15">
    <location>
        <begin position="21"/>
        <end position="25"/>
    </location>
    <ligand>
        <name>ADP</name>
        <dbReference type="ChEBI" id="CHEBI:456216"/>
        <note>allosteric activator; ligand shared between dimeric partners</note>
    </ligand>
</feature>
<dbReference type="SUPFAM" id="SSF53784">
    <property type="entry name" value="Phosphofructokinase"/>
    <property type="match status" value="1"/>
</dbReference>
<dbReference type="GO" id="GO:0003872">
    <property type="term" value="F:6-phosphofructokinase activity"/>
    <property type="evidence" value="ECO:0007669"/>
    <property type="project" value="UniProtKB-UniRule"/>
</dbReference>
<feature type="active site" description="Proton acceptor" evidence="15">
    <location>
        <position position="127"/>
    </location>
</feature>
<dbReference type="FunFam" id="3.40.50.450:FF:000001">
    <property type="entry name" value="ATP-dependent 6-phosphofructokinase"/>
    <property type="match status" value="1"/>
</dbReference>
<keyword evidence="5 15" id="KW-0963">Cytoplasm</keyword>
<evidence type="ECO:0000256" key="6">
    <source>
        <dbReference type="ARBA" id="ARBA00022533"/>
    </source>
</evidence>
<comment type="catalytic activity">
    <reaction evidence="14 15">
        <text>beta-D-fructose 6-phosphate + ATP = beta-D-fructose 1,6-bisphosphate + ADP + H(+)</text>
        <dbReference type="Rhea" id="RHEA:16109"/>
        <dbReference type="ChEBI" id="CHEBI:15378"/>
        <dbReference type="ChEBI" id="CHEBI:30616"/>
        <dbReference type="ChEBI" id="CHEBI:32966"/>
        <dbReference type="ChEBI" id="CHEBI:57634"/>
        <dbReference type="ChEBI" id="CHEBI:456216"/>
        <dbReference type="EC" id="2.7.1.11"/>
    </reaction>
</comment>
<comment type="caution">
    <text evidence="17">The sequence shown here is derived from an EMBL/GenBank/DDBJ whole genome shotgun (WGS) entry which is preliminary data.</text>
</comment>
<evidence type="ECO:0000256" key="7">
    <source>
        <dbReference type="ARBA" id="ARBA00022679"/>
    </source>
</evidence>
<evidence type="ECO:0000256" key="3">
    <source>
        <dbReference type="ARBA" id="ARBA00004496"/>
    </source>
</evidence>
<gene>
    <name evidence="15 17" type="primary">pfkA</name>
    <name evidence="17" type="ORF">NCTC8181_02332</name>
</gene>
<evidence type="ECO:0000256" key="15">
    <source>
        <dbReference type="HAMAP-Rule" id="MF_00339"/>
    </source>
</evidence>
<proteinExistence type="inferred from homology"/>
<feature type="binding site" evidence="15">
    <location>
        <position position="244"/>
    </location>
    <ligand>
        <name>substrate</name>
        <note>ligand shared between dimeric partners</note>
    </ligand>
</feature>
<evidence type="ECO:0000256" key="13">
    <source>
        <dbReference type="ARBA" id="ARBA00023152"/>
    </source>
</evidence>
<dbReference type="GO" id="GO:0016208">
    <property type="term" value="F:AMP binding"/>
    <property type="evidence" value="ECO:0007669"/>
    <property type="project" value="TreeGrafter"/>
</dbReference>
<dbReference type="NCBIfam" id="NF002872">
    <property type="entry name" value="PRK03202.1"/>
    <property type="match status" value="1"/>
</dbReference>
<dbReference type="PIRSF" id="PIRSF000532">
    <property type="entry name" value="ATP_PFK_prok"/>
    <property type="match status" value="1"/>
</dbReference>
<dbReference type="UniPathway" id="UPA00109">
    <property type="reaction ID" value="UER00182"/>
</dbReference>
<feature type="binding site" description="in other chain" evidence="15">
    <location>
        <begin position="250"/>
        <end position="253"/>
    </location>
    <ligand>
        <name>substrate</name>
        <note>ligand shared between dimeric partners</note>
    </ligand>
</feature>
<comment type="caution">
    <text evidence="15">Lacks conserved residue(s) required for the propagation of feature annotation.</text>
</comment>
<keyword evidence="8 15" id="KW-0479">Metal-binding</keyword>
<evidence type="ECO:0000259" key="16">
    <source>
        <dbReference type="Pfam" id="PF00365"/>
    </source>
</evidence>
<dbReference type="InterPro" id="IPR012003">
    <property type="entry name" value="ATP_PFK_prok-type"/>
</dbReference>
<dbReference type="HAMAP" id="MF_00339">
    <property type="entry name" value="Phosphofructokinase_I_B1"/>
    <property type="match status" value="1"/>
</dbReference>
<evidence type="ECO:0000256" key="12">
    <source>
        <dbReference type="ARBA" id="ARBA00022842"/>
    </source>
</evidence>
<feature type="binding site" evidence="15">
    <location>
        <position position="103"/>
    </location>
    <ligand>
        <name>Mg(2+)</name>
        <dbReference type="ChEBI" id="CHEBI:18420"/>
        <note>catalytic</note>
    </ligand>
</feature>
<keyword evidence="12 15" id="KW-0460">Magnesium</keyword>
<keyword evidence="7 15" id="KW-0808">Transferase</keyword>
<dbReference type="Gene3D" id="3.40.50.460">
    <property type="entry name" value="Phosphofructokinase domain"/>
    <property type="match status" value="1"/>
</dbReference>
<dbReference type="FunFam" id="3.40.50.460:FF:000002">
    <property type="entry name" value="ATP-dependent 6-phosphofructokinase"/>
    <property type="match status" value="1"/>
</dbReference>
<dbReference type="PRINTS" id="PR00476">
    <property type="entry name" value="PHFRCTKINASE"/>
</dbReference>
<comment type="cofactor">
    <cofactor evidence="1 15">
        <name>Mg(2+)</name>
        <dbReference type="ChEBI" id="CHEBI:18420"/>
    </cofactor>
</comment>
<protein>
    <recommendedName>
        <fullName evidence="15">ATP-dependent 6-phosphofructokinase</fullName>
        <shortName evidence="15">ATP-PFK</shortName>
        <shortName evidence="15">Phosphofructokinase</shortName>
        <ecNumber evidence="15">2.7.1.11</ecNumber>
    </recommendedName>
    <alternativeName>
        <fullName evidence="15">Phosphohexokinase</fullName>
    </alternativeName>
</protein>
<evidence type="ECO:0000256" key="14">
    <source>
        <dbReference type="ARBA" id="ARBA00048070"/>
    </source>
</evidence>
<dbReference type="InterPro" id="IPR000023">
    <property type="entry name" value="Phosphofructokinase_dom"/>
</dbReference>
<evidence type="ECO:0000256" key="1">
    <source>
        <dbReference type="ARBA" id="ARBA00001946"/>
    </source>
</evidence>